<dbReference type="Pfam" id="PF20430">
    <property type="entry name" value="Eplus_motif"/>
    <property type="match status" value="1"/>
</dbReference>
<keyword evidence="2" id="KW-0150">Chloroplast</keyword>
<evidence type="ECO:0008006" key="9">
    <source>
        <dbReference type="Google" id="ProtNLM"/>
    </source>
</evidence>
<dbReference type="InterPro" id="IPR046960">
    <property type="entry name" value="PPR_At4g14850-like_plant"/>
</dbReference>
<evidence type="ECO:0000256" key="2">
    <source>
        <dbReference type="ARBA" id="ARBA00022528"/>
    </source>
</evidence>
<gene>
    <name evidence="7" type="ORF">A4U43_C04F34740</name>
</gene>
<dbReference type="Gene3D" id="1.25.40.10">
    <property type="entry name" value="Tetratricopeptide repeat domain"/>
    <property type="match status" value="6"/>
</dbReference>
<name>A0A5P1F8L4_ASPOF</name>
<dbReference type="GO" id="GO:0009507">
    <property type="term" value="C:chloroplast"/>
    <property type="evidence" value="ECO:0007669"/>
    <property type="project" value="UniProtKB-SubCell"/>
</dbReference>
<evidence type="ECO:0000256" key="1">
    <source>
        <dbReference type="ARBA" id="ARBA00004229"/>
    </source>
</evidence>
<dbReference type="GO" id="GO:0009451">
    <property type="term" value="P:RNA modification"/>
    <property type="evidence" value="ECO:0007669"/>
    <property type="project" value="InterPro"/>
</dbReference>
<dbReference type="Proteomes" id="UP000243459">
    <property type="component" value="Chromosome 4"/>
</dbReference>
<dbReference type="PANTHER" id="PTHR47926">
    <property type="entry name" value="PENTATRICOPEPTIDE REPEAT-CONTAINING PROTEIN"/>
    <property type="match status" value="1"/>
</dbReference>
<evidence type="ECO:0000256" key="4">
    <source>
        <dbReference type="ARBA" id="ARBA00022737"/>
    </source>
</evidence>
<feature type="repeat" description="PPR" evidence="6">
    <location>
        <begin position="125"/>
        <end position="160"/>
    </location>
</feature>
<feature type="repeat" description="PPR" evidence="6">
    <location>
        <begin position="330"/>
        <end position="364"/>
    </location>
</feature>
<dbReference type="OMA" id="CCIADML"/>
<dbReference type="NCBIfam" id="TIGR00756">
    <property type="entry name" value="PPR"/>
    <property type="match status" value="6"/>
</dbReference>
<evidence type="ECO:0000256" key="5">
    <source>
        <dbReference type="ARBA" id="ARBA00022946"/>
    </source>
</evidence>
<dbReference type="AlphaFoldDB" id="A0A5P1F8L4"/>
<reference evidence="8" key="1">
    <citation type="journal article" date="2017" name="Nat. Commun.">
        <title>The asparagus genome sheds light on the origin and evolution of a young Y chromosome.</title>
        <authorList>
            <person name="Harkess A."/>
            <person name="Zhou J."/>
            <person name="Xu C."/>
            <person name="Bowers J.E."/>
            <person name="Van der Hulst R."/>
            <person name="Ayyampalayam S."/>
            <person name="Mercati F."/>
            <person name="Riccardi P."/>
            <person name="McKain M.R."/>
            <person name="Kakrana A."/>
            <person name="Tang H."/>
            <person name="Ray J."/>
            <person name="Groenendijk J."/>
            <person name="Arikit S."/>
            <person name="Mathioni S.M."/>
            <person name="Nakano M."/>
            <person name="Shan H."/>
            <person name="Telgmann-Rauber A."/>
            <person name="Kanno A."/>
            <person name="Yue Z."/>
            <person name="Chen H."/>
            <person name="Li W."/>
            <person name="Chen Y."/>
            <person name="Xu X."/>
            <person name="Zhang Y."/>
            <person name="Luo S."/>
            <person name="Chen H."/>
            <person name="Gao J."/>
            <person name="Mao Z."/>
            <person name="Pires J.C."/>
            <person name="Luo M."/>
            <person name="Kudrna D."/>
            <person name="Wing R.A."/>
            <person name="Meyers B.C."/>
            <person name="Yi K."/>
            <person name="Kong H."/>
            <person name="Lavrijsen P."/>
            <person name="Sunseri F."/>
            <person name="Falavigna A."/>
            <person name="Ye Y."/>
            <person name="Leebens-Mack J.H."/>
            <person name="Chen G."/>
        </authorList>
    </citation>
    <scope>NUCLEOTIDE SEQUENCE [LARGE SCALE GENOMIC DNA]</scope>
    <source>
        <strain evidence="8">cv. DH0086</strain>
    </source>
</reference>
<dbReference type="GO" id="GO:0003729">
    <property type="term" value="F:mRNA binding"/>
    <property type="evidence" value="ECO:0007669"/>
    <property type="project" value="UniProtKB-ARBA"/>
</dbReference>
<keyword evidence="5" id="KW-0809">Transit peptide</keyword>
<organism evidence="7 8">
    <name type="scientific">Asparagus officinalis</name>
    <name type="common">Garden asparagus</name>
    <dbReference type="NCBI Taxonomy" id="4686"/>
    <lineage>
        <taxon>Eukaryota</taxon>
        <taxon>Viridiplantae</taxon>
        <taxon>Streptophyta</taxon>
        <taxon>Embryophyta</taxon>
        <taxon>Tracheophyta</taxon>
        <taxon>Spermatophyta</taxon>
        <taxon>Magnoliopsida</taxon>
        <taxon>Liliopsida</taxon>
        <taxon>Asparagales</taxon>
        <taxon>Asparagaceae</taxon>
        <taxon>Asparagoideae</taxon>
        <taxon>Asparagus</taxon>
    </lineage>
</organism>
<dbReference type="PROSITE" id="PS51375">
    <property type="entry name" value="PPR"/>
    <property type="match status" value="6"/>
</dbReference>
<dbReference type="Pfam" id="PF13041">
    <property type="entry name" value="PPR_2"/>
    <property type="match status" value="3"/>
</dbReference>
<dbReference type="FunFam" id="1.25.40.10:FF:000645">
    <property type="entry name" value="Pentatricopeptide repeat-containing protein chloroplastic"/>
    <property type="match status" value="1"/>
</dbReference>
<dbReference type="Gramene" id="ONK73737">
    <property type="protein sequence ID" value="ONK73737"/>
    <property type="gene ID" value="A4U43_C04F34740"/>
</dbReference>
<proteinExistence type="predicted"/>
<feature type="repeat" description="PPR" evidence="6">
    <location>
        <begin position="432"/>
        <end position="466"/>
    </location>
</feature>
<dbReference type="InterPro" id="IPR046848">
    <property type="entry name" value="E_motif"/>
</dbReference>
<dbReference type="InterPro" id="IPR046849">
    <property type="entry name" value="E2_motif"/>
</dbReference>
<comment type="subcellular location">
    <subcellularLocation>
        <location evidence="1">Plastid</location>
        <location evidence="1">Chloroplast</location>
    </subcellularLocation>
</comment>
<keyword evidence="8" id="KW-1185">Reference proteome</keyword>
<evidence type="ECO:0000313" key="7">
    <source>
        <dbReference type="EMBL" id="ONK73737.1"/>
    </source>
</evidence>
<protein>
    <recommendedName>
        <fullName evidence="9">Pentatricopeptide repeat-containing protein</fullName>
    </recommendedName>
</protein>
<dbReference type="Pfam" id="PF20431">
    <property type="entry name" value="E_motif"/>
    <property type="match status" value="1"/>
</dbReference>
<dbReference type="Pfam" id="PF01535">
    <property type="entry name" value="PPR"/>
    <property type="match status" value="3"/>
</dbReference>
<sequence>MYASSGSFDVARKVFDTMPRRNAVAWNIMIASFVRRNQPDKALELFRRMVKAGTRPTTVSFVNVFPAIALLKDEGLARLVYGMLVKCGEEYVDDVFVVSSAISMYAELFDVESARRVFDAAKRRNVEVWNTMIGGYVQGEEFEEAVRLFVEVLRSDEVKPDSVTFVNSLMAVSLMMDVGLGQQIHGYLMKKSSNSLPFILYNALIVMYSRCGCVQLAFDLFQQMPERDIVTWNTMISSFVQKDLNLEGLLLVYEMQKQGFLVDPVTITALLSAASNLGNLRIGKETHGYLIRNDIECEGMESYLIDMYSKSSCVEIARLLFDVNKAEERDQVTWNAMIAGYMQNEQPEEAVNLFRKMISEENQIPNTVTLSSILPSCDPIGGVQMGKEIHAFSIRRFLDKNVFVGTALVDMYSRCGEILSAERVFEGMEEKNTVTYTTMLSGYGQHGLGERALSIFQSMKESGIKPDAVTFVALLSACSYSGLVDEGLMVYESMNEYGIVTTQEHSCCIVDMLGRAGRVEDAYEFVQNLKDDNNNIGIWGSLLSACRVNQKFELAKLVSDRLFELETRSDLAGYHVLLSNVYAAEGKWENVNWVRKEMREKGLRKEPGLSWIDVGDASHKFMARDQKHPENDQIYAMLEELCAEMRLSDSKHADTSLIQGVSQVE</sequence>
<feature type="repeat" description="PPR" evidence="6">
    <location>
        <begin position="197"/>
        <end position="231"/>
    </location>
</feature>
<accession>A0A5P1F8L4</accession>
<feature type="repeat" description="PPR" evidence="6">
    <location>
        <begin position="22"/>
        <end position="56"/>
    </location>
</feature>
<keyword evidence="4" id="KW-0677">Repeat</keyword>
<dbReference type="InterPro" id="IPR011990">
    <property type="entry name" value="TPR-like_helical_dom_sf"/>
</dbReference>
<dbReference type="FunFam" id="1.25.40.10:FF:000496">
    <property type="entry name" value="Pentatricopeptide repeat-containing protein chloroplastic"/>
    <property type="match status" value="1"/>
</dbReference>
<evidence type="ECO:0000256" key="3">
    <source>
        <dbReference type="ARBA" id="ARBA00022640"/>
    </source>
</evidence>
<keyword evidence="3" id="KW-0934">Plastid</keyword>
<dbReference type="EMBL" id="CM007384">
    <property type="protein sequence ID" value="ONK73737.1"/>
    <property type="molecule type" value="Genomic_DNA"/>
</dbReference>
<dbReference type="InterPro" id="IPR002885">
    <property type="entry name" value="PPR_rpt"/>
</dbReference>
<evidence type="ECO:0000256" key="6">
    <source>
        <dbReference type="PROSITE-ProRule" id="PRU00708"/>
    </source>
</evidence>
<dbReference type="FunFam" id="1.25.40.10:FF:000090">
    <property type="entry name" value="Pentatricopeptide repeat-containing protein, chloroplastic"/>
    <property type="match status" value="1"/>
</dbReference>
<evidence type="ECO:0000313" key="8">
    <source>
        <dbReference type="Proteomes" id="UP000243459"/>
    </source>
</evidence>
<dbReference type="PANTHER" id="PTHR47926:SF452">
    <property type="entry name" value="PENTATRICOPEPTIDE REPEAT-CONTAINING PROTEIN"/>
    <property type="match status" value="1"/>
</dbReference>
<feature type="repeat" description="PPR" evidence="6">
    <location>
        <begin position="467"/>
        <end position="501"/>
    </location>
</feature>